<organism evidence="1 2">
    <name type="scientific">Entomophthora muscae</name>
    <dbReference type="NCBI Taxonomy" id="34485"/>
    <lineage>
        <taxon>Eukaryota</taxon>
        <taxon>Fungi</taxon>
        <taxon>Fungi incertae sedis</taxon>
        <taxon>Zoopagomycota</taxon>
        <taxon>Entomophthoromycotina</taxon>
        <taxon>Entomophthoromycetes</taxon>
        <taxon>Entomophthorales</taxon>
        <taxon>Entomophthoraceae</taxon>
        <taxon>Entomophthora</taxon>
    </lineage>
</organism>
<protein>
    <submittedName>
        <fullName evidence="1">Uncharacterized protein</fullName>
    </submittedName>
</protein>
<comment type="caution">
    <text evidence="1">The sequence shown here is derived from an EMBL/GenBank/DDBJ whole genome shotgun (WGS) entry which is preliminary data.</text>
</comment>
<accession>A0ACC2S0D6</accession>
<sequence>MAVALQVGQSGLLKLACSYLLPMFVIKRDFEMLKKLAGVIKSEIGRSRSEETQVLDLCSDYLPYILAGLFLWDGEDFVMSLNFFFGLFNPNTLL</sequence>
<dbReference type="EMBL" id="QTSX02006391">
    <property type="protein sequence ID" value="KAJ9055760.1"/>
    <property type="molecule type" value="Genomic_DNA"/>
</dbReference>
<evidence type="ECO:0000313" key="2">
    <source>
        <dbReference type="Proteomes" id="UP001165960"/>
    </source>
</evidence>
<name>A0ACC2S0D6_9FUNG</name>
<keyword evidence="2" id="KW-1185">Reference proteome</keyword>
<proteinExistence type="predicted"/>
<dbReference type="Proteomes" id="UP001165960">
    <property type="component" value="Unassembled WGS sequence"/>
</dbReference>
<evidence type="ECO:0000313" key="1">
    <source>
        <dbReference type="EMBL" id="KAJ9055760.1"/>
    </source>
</evidence>
<gene>
    <name evidence="1" type="ORF">DSO57_1000618</name>
</gene>
<reference evidence="1" key="1">
    <citation type="submission" date="2022-04" db="EMBL/GenBank/DDBJ databases">
        <title>Genome of the entomopathogenic fungus Entomophthora muscae.</title>
        <authorList>
            <person name="Elya C."/>
            <person name="Lovett B.R."/>
            <person name="Lee E."/>
            <person name="Macias A.M."/>
            <person name="Hajek A.E."/>
            <person name="De Bivort B.L."/>
            <person name="Kasson M.T."/>
            <person name="De Fine Licht H.H."/>
            <person name="Stajich J.E."/>
        </authorList>
    </citation>
    <scope>NUCLEOTIDE SEQUENCE</scope>
    <source>
        <strain evidence="1">Berkeley</strain>
    </source>
</reference>